<dbReference type="Pfam" id="PF19259">
    <property type="entry name" value="Ty3_capsid"/>
    <property type="match status" value="1"/>
</dbReference>
<dbReference type="AlphaFoldDB" id="A0A3N4HD21"/>
<keyword evidence="1" id="KW-0175">Coiled coil</keyword>
<evidence type="ECO:0000313" key="5">
    <source>
        <dbReference type="Proteomes" id="UP000275078"/>
    </source>
</evidence>
<feature type="compositionally biased region" description="Low complexity" evidence="2">
    <location>
        <begin position="16"/>
        <end position="39"/>
    </location>
</feature>
<dbReference type="STRING" id="1160509.A0A3N4HD21"/>
<feature type="compositionally biased region" description="Gly residues" evidence="2">
    <location>
        <begin position="427"/>
        <end position="449"/>
    </location>
</feature>
<dbReference type="Proteomes" id="UP000275078">
    <property type="component" value="Unassembled WGS sequence"/>
</dbReference>
<sequence>MGVGDTEKTDPYGLNTKPYSSTPPGYSSTTSPQKSSTTSDNLFGSPTSRQRRRSSLFKLNPIDEAKEEELAEDIDAFYCRSTPLNPILQASITPLGAHRGLQQAIAESNEDLDFALQDYVNQENDKANAEVVNSGTAVNYKFEELRARIAAATKEYDATRQIANDARIEADRLTSELRKVQQENATLSSALILAQKKIKDQALINTTTDLFGDLNIVDITVPKQYKAQLEANKPQVYEGSSDVETTYKFLKTLNHHTRILRTFNDAQKVEYALSYMAGSNRPPSARKWDEFLTDFKAQWVPENADVLLTNKLEKMEMKAIEIDTFNDGFRGTLELMDYDQLDELKEADQYYRIYLRKIKDQAIRESLQRMALTTKGGLSFEDLMRLTSRLFHQKPQSTTASTSTPASKPAHIAEETDANATIATKGGSRGGYAGRGRGGGSAGRGGGQQGGRDYIPRACYLCGETDHVLADCQLKKQVLEMAKQMSKDAGTGKA</sequence>
<organism evidence="4 5">
    <name type="scientific">Ascobolus immersus RN42</name>
    <dbReference type="NCBI Taxonomy" id="1160509"/>
    <lineage>
        <taxon>Eukaryota</taxon>
        <taxon>Fungi</taxon>
        <taxon>Dikarya</taxon>
        <taxon>Ascomycota</taxon>
        <taxon>Pezizomycotina</taxon>
        <taxon>Pezizomycetes</taxon>
        <taxon>Pezizales</taxon>
        <taxon>Ascobolaceae</taxon>
        <taxon>Ascobolus</taxon>
    </lineage>
</organism>
<proteinExistence type="predicted"/>
<protein>
    <recommendedName>
        <fullName evidence="3">Ty3 transposon capsid-like protein domain-containing protein</fullName>
    </recommendedName>
</protein>
<dbReference type="OrthoDB" id="3863715at2759"/>
<reference evidence="4 5" key="1">
    <citation type="journal article" date="2018" name="Nat. Ecol. Evol.">
        <title>Pezizomycetes genomes reveal the molecular basis of ectomycorrhizal truffle lifestyle.</title>
        <authorList>
            <person name="Murat C."/>
            <person name="Payen T."/>
            <person name="Noel B."/>
            <person name="Kuo A."/>
            <person name="Morin E."/>
            <person name="Chen J."/>
            <person name="Kohler A."/>
            <person name="Krizsan K."/>
            <person name="Balestrini R."/>
            <person name="Da Silva C."/>
            <person name="Montanini B."/>
            <person name="Hainaut M."/>
            <person name="Levati E."/>
            <person name="Barry K.W."/>
            <person name="Belfiori B."/>
            <person name="Cichocki N."/>
            <person name="Clum A."/>
            <person name="Dockter R.B."/>
            <person name="Fauchery L."/>
            <person name="Guy J."/>
            <person name="Iotti M."/>
            <person name="Le Tacon F."/>
            <person name="Lindquist E.A."/>
            <person name="Lipzen A."/>
            <person name="Malagnac F."/>
            <person name="Mello A."/>
            <person name="Molinier V."/>
            <person name="Miyauchi S."/>
            <person name="Poulain J."/>
            <person name="Riccioni C."/>
            <person name="Rubini A."/>
            <person name="Sitrit Y."/>
            <person name="Splivallo R."/>
            <person name="Traeger S."/>
            <person name="Wang M."/>
            <person name="Zifcakova L."/>
            <person name="Wipf D."/>
            <person name="Zambonelli A."/>
            <person name="Paolocci F."/>
            <person name="Nowrousian M."/>
            <person name="Ottonello S."/>
            <person name="Baldrian P."/>
            <person name="Spatafora J.W."/>
            <person name="Henrissat B."/>
            <person name="Nagy L.G."/>
            <person name="Aury J.M."/>
            <person name="Wincker P."/>
            <person name="Grigoriev I.V."/>
            <person name="Bonfante P."/>
            <person name="Martin F.M."/>
        </authorList>
    </citation>
    <scope>NUCLEOTIDE SEQUENCE [LARGE SCALE GENOMIC DNA]</scope>
    <source>
        <strain evidence="4 5">RN42</strain>
    </source>
</reference>
<evidence type="ECO:0000313" key="4">
    <source>
        <dbReference type="EMBL" id="RPA71166.1"/>
    </source>
</evidence>
<accession>A0A3N4HD21</accession>
<evidence type="ECO:0000256" key="1">
    <source>
        <dbReference type="SAM" id="Coils"/>
    </source>
</evidence>
<dbReference type="InterPro" id="IPR045358">
    <property type="entry name" value="Ty3_capsid"/>
</dbReference>
<feature type="domain" description="Ty3 transposon capsid-like protein" evidence="3">
    <location>
        <begin position="226"/>
        <end position="375"/>
    </location>
</feature>
<name>A0A3N4HD21_ASCIM</name>
<evidence type="ECO:0000259" key="3">
    <source>
        <dbReference type="Pfam" id="PF19259"/>
    </source>
</evidence>
<feature type="region of interest" description="Disordered" evidence="2">
    <location>
        <begin position="422"/>
        <end position="449"/>
    </location>
</feature>
<dbReference type="EMBL" id="ML119964">
    <property type="protein sequence ID" value="RPA71166.1"/>
    <property type="molecule type" value="Genomic_DNA"/>
</dbReference>
<feature type="compositionally biased region" description="Basic and acidic residues" evidence="2">
    <location>
        <begin position="1"/>
        <end position="10"/>
    </location>
</feature>
<feature type="region of interest" description="Disordered" evidence="2">
    <location>
        <begin position="1"/>
        <end position="54"/>
    </location>
</feature>
<evidence type="ECO:0000256" key="2">
    <source>
        <dbReference type="SAM" id="MobiDB-lite"/>
    </source>
</evidence>
<gene>
    <name evidence="4" type="ORF">BJ508DRAFT_336331</name>
</gene>
<feature type="coiled-coil region" evidence="1">
    <location>
        <begin position="105"/>
        <end position="190"/>
    </location>
</feature>
<keyword evidence="5" id="KW-1185">Reference proteome</keyword>